<dbReference type="Gene3D" id="3.40.50.300">
    <property type="entry name" value="P-loop containing nucleotide triphosphate hydrolases"/>
    <property type="match status" value="1"/>
</dbReference>
<accession>A0A8S0W773</accession>
<reference evidence="3 4" key="1">
    <citation type="submission" date="2020-01" db="EMBL/GenBank/DDBJ databases">
        <authorList>
            <person name="Gupta K D."/>
        </authorList>
    </citation>
    <scope>NUCLEOTIDE SEQUENCE [LARGE SCALE GENOMIC DNA]</scope>
</reference>
<dbReference type="Pfam" id="PF24883">
    <property type="entry name" value="NPHP3_N"/>
    <property type="match status" value="1"/>
</dbReference>
<evidence type="ECO:0000313" key="3">
    <source>
        <dbReference type="EMBL" id="CAA7265658.1"/>
    </source>
</evidence>
<dbReference type="SUPFAM" id="SSF52540">
    <property type="entry name" value="P-loop containing nucleoside triphosphate hydrolases"/>
    <property type="match status" value="1"/>
</dbReference>
<proteinExistence type="predicted"/>
<keyword evidence="4" id="KW-1185">Reference proteome</keyword>
<dbReference type="EMBL" id="CACVBS010000050">
    <property type="protein sequence ID" value="CAA7265658.1"/>
    <property type="molecule type" value="Genomic_DNA"/>
</dbReference>
<dbReference type="PANTHER" id="PTHR10039:SF14">
    <property type="entry name" value="NACHT DOMAIN-CONTAINING PROTEIN"/>
    <property type="match status" value="1"/>
</dbReference>
<dbReference type="PANTHER" id="PTHR10039">
    <property type="entry name" value="AMELOGENIN"/>
    <property type="match status" value="1"/>
</dbReference>
<evidence type="ECO:0000259" key="2">
    <source>
        <dbReference type="Pfam" id="PF24883"/>
    </source>
</evidence>
<sequence length="472" mass="53159">MREPGIEALGRIISTQALHDSPERYPLQCHPGTRKRVLESILRWIDADPSPSCRVFWLYGRPGVGKSAILKTITDELAATRPGTSRRRLAGSFFFRRGLSSCENAIHLFPTLAYQMALNVPGMRSAINQAMVFDVTIPSKALEVQISKLIIEPFQRVCGARQSENSTLPPASIVIIDGLDECAESCHQKAILTAITAMFVNHPDIPVRFLIASRYEHHLRSAFDRPPLRDVTQRIYLDDSFPVHEDIRLFFEDKFAEIYNENLDIMKSSARLPWPGRMTIDMLTARAAGQFIYAVTVVRFVGAEGCHPCKQLDNVLASSKATATRRADVGFSALDNLYMHILSAHPNQTLIRDILQLVRNMKCFYISPRSIAALLEIDESAISLAIRSLSSLLAIYPTISEESNEKTTRFAALYGRTDKGIGFIHRSLTDFLEDASRSRRFHIFRSDSHVPTLLRNLALRCLRSMTTRDAPW</sequence>
<gene>
    <name evidence="3" type="ORF">AAE3_LOCUS7979</name>
</gene>
<evidence type="ECO:0000313" key="4">
    <source>
        <dbReference type="Proteomes" id="UP000467700"/>
    </source>
</evidence>
<comment type="caution">
    <text evidence="3">The sequence shown here is derived from an EMBL/GenBank/DDBJ whole genome shotgun (WGS) entry which is preliminary data.</text>
</comment>
<protein>
    <recommendedName>
        <fullName evidence="2">Nephrocystin 3-like N-terminal domain-containing protein</fullName>
    </recommendedName>
</protein>
<dbReference type="InterPro" id="IPR027417">
    <property type="entry name" value="P-loop_NTPase"/>
</dbReference>
<dbReference type="AlphaFoldDB" id="A0A8S0W773"/>
<evidence type="ECO:0000256" key="1">
    <source>
        <dbReference type="ARBA" id="ARBA00022737"/>
    </source>
</evidence>
<dbReference type="Proteomes" id="UP000467700">
    <property type="component" value="Unassembled WGS sequence"/>
</dbReference>
<feature type="domain" description="Nephrocystin 3-like N-terminal" evidence="2">
    <location>
        <begin position="40"/>
        <end position="214"/>
    </location>
</feature>
<name>A0A8S0W773_CYCAE</name>
<dbReference type="InterPro" id="IPR056884">
    <property type="entry name" value="NPHP3-like_N"/>
</dbReference>
<keyword evidence="1" id="KW-0677">Repeat</keyword>
<organism evidence="3 4">
    <name type="scientific">Cyclocybe aegerita</name>
    <name type="common">Black poplar mushroom</name>
    <name type="synonym">Agrocybe aegerita</name>
    <dbReference type="NCBI Taxonomy" id="1973307"/>
    <lineage>
        <taxon>Eukaryota</taxon>
        <taxon>Fungi</taxon>
        <taxon>Dikarya</taxon>
        <taxon>Basidiomycota</taxon>
        <taxon>Agaricomycotina</taxon>
        <taxon>Agaricomycetes</taxon>
        <taxon>Agaricomycetidae</taxon>
        <taxon>Agaricales</taxon>
        <taxon>Agaricineae</taxon>
        <taxon>Bolbitiaceae</taxon>
        <taxon>Cyclocybe</taxon>
    </lineage>
</organism>
<dbReference type="OrthoDB" id="5967843at2759"/>